<dbReference type="EMBL" id="CM004483">
    <property type="protein sequence ID" value="OCT61473.1"/>
    <property type="molecule type" value="Genomic_DNA"/>
</dbReference>
<proteinExistence type="predicted"/>
<dbReference type="Proteomes" id="UP000694892">
    <property type="component" value="Chromosome 9_10S"/>
</dbReference>
<protein>
    <submittedName>
        <fullName evidence="1">Uncharacterized protein</fullName>
    </submittedName>
</protein>
<dbReference type="AlphaFoldDB" id="A0A974H1M9"/>
<organism evidence="1 2">
    <name type="scientific">Xenopus laevis</name>
    <name type="common">African clawed frog</name>
    <dbReference type="NCBI Taxonomy" id="8355"/>
    <lineage>
        <taxon>Eukaryota</taxon>
        <taxon>Metazoa</taxon>
        <taxon>Chordata</taxon>
        <taxon>Craniata</taxon>
        <taxon>Vertebrata</taxon>
        <taxon>Euteleostomi</taxon>
        <taxon>Amphibia</taxon>
        <taxon>Batrachia</taxon>
        <taxon>Anura</taxon>
        <taxon>Pipoidea</taxon>
        <taxon>Pipidae</taxon>
        <taxon>Xenopodinae</taxon>
        <taxon>Xenopus</taxon>
        <taxon>Xenopus</taxon>
    </lineage>
</organism>
<evidence type="ECO:0000313" key="1">
    <source>
        <dbReference type="EMBL" id="OCT61473.1"/>
    </source>
</evidence>
<reference evidence="2" key="1">
    <citation type="journal article" date="2016" name="Nature">
        <title>Genome evolution in the allotetraploid frog Xenopus laevis.</title>
        <authorList>
            <person name="Session A.M."/>
            <person name="Uno Y."/>
            <person name="Kwon T."/>
            <person name="Chapman J.A."/>
            <person name="Toyoda A."/>
            <person name="Takahashi S."/>
            <person name="Fukui A."/>
            <person name="Hikosaka A."/>
            <person name="Suzuki A."/>
            <person name="Kondo M."/>
            <person name="van Heeringen S.J."/>
            <person name="Quigley I."/>
            <person name="Heinz S."/>
            <person name="Ogino H."/>
            <person name="Ochi H."/>
            <person name="Hellsten U."/>
            <person name="Lyons J.B."/>
            <person name="Simakov O."/>
            <person name="Putnam N."/>
            <person name="Stites J."/>
            <person name="Kuroki Y."/>
            <person name="Tanaka T."/>
            <person name="Michiue T."/>
            <person name="Watanabe M."/>
            <person name="Bogdanovic O."/>
            <person name="Lister R."/>
            <person name="Georgiou G."/>
            <person name="Paranjpe S.S."/>
            <person name="van Kruijsbergen I."/>
            <person name="Shu S."/>
            <person name="Carlson J."/>
            <person name="Kinoshita T."/>
            <person name="Ohta Y."/>
            <person name="Mawaribuchi S."/>
            <person name="Jenkins J."/>
            <person name="Grimwood J."/>
            <person name="Schmutz J."/>
            <person name="Mitros T."/>
            <person name="Mozaffari S.V."/>
            <person name="Suzuki Y."/>
            <person name="Haramoto Y."/>
            <person name="Yamamoto T.S."/>
            <person name="Takagi C."/>
            <person name="Heald R."/>
            <person name="Miller K."/>
            <person name="Haudenschild C."/>
            <person name="Kitzman J."/>
            <person name="Nakayama T."/>
            <person name="Izutsu Y."/>
            <person name="Robert J."/>
            <person name="Fortriede J."/>
            <person name="Burns K."/>
            <person name="Lotay V."/>
            <person name="Karimi K."/>
            <person name="Yasuoka Y."/>
            <person name="Dichmann D.S."/>
            <person name="Flajnik M.F."/>
            <person name="Houston D.W."/>
            <person name="Shendure J."/>
            <person name="DuPasquier L."/>
            <person name="Vize P.D."/>
            <person name="Zorn A.M."/>
            <person name="Ito M."/>
            <person name="Marcotte E.M."/>
            <person name="Wallingford J.B."/>
            <person name="Ito Y."/>
            <person name="Asashima M."/>
            <person name="Ueno N."/>
            <person name="Matsuda Y."/>
            <person name="Veenstra G.J."/>
            <person name="Fujiyama A."/>
            <person name="Harland R.M."/>
            <person name="Taira M."/>
            <person name="Rokhsar D.S."/>
        </authorList>
    </citation>
    <scope>NUCLEOTIDE SEQUENCE [LARGE SCALE GENOMIC DNA]</scope>
    <source>
        <strain evidence="2">J</strain>
    </source>
</reference>
<evidence type="ECO:0000313" key="2">
    <source>
        <dbReference type="Proteomes" id="UP000694892"/>
    </source>
</evidence>
<sequence length="115" mass="13396">MALPIETQPSVLLLNFPSDPTTSRTEKTLLMFLLFYAKKAIAIKWKEELPPSLAFWITLVEQALPILEQVYFARGCPAKFDAVWTHWILQNESYSNRQQQQDVSQPLLDWLTWLS</sequence>
<name>A0A974H1M9_XENLA</name>
<gene>
    <name evidence="1" type="ORF">XELAEV_18047498mg</name>
</gene>
<accession>A0A974H1M9</accession>